<dbReference type="Pfam" id="PF00561">
    <property type="entry name" value="Abhydrolase_1"/>
    <property type="match status" value="1"/>
</dbReference>
<feature type="transmembrane region" description="Helical" evidence="1">
    <location>
        <begin position="12"/>
        <end position="28"/>
    </location>
</feature>
<dbReference type="InterPro" id="IPR029058">
    <property type="entry name" value="AB_hydrolase_fold"/>
</dbReference>
<keyword evidence="1" id="KW-0472">Membrane</keyword>
<dbReference type="Gene3D" id="3.40.50.1820">
    <property type="entry name" value="alpha/beta hydrolase"/>
    <property type="match status" value="1"/>
</dbReference>
<accession>A0A9I9DJ63</accession>
<keyword evidence="1" id="KW-0812">Transmembrane</keyword>
<evidence type="ECO:0000313" key="3">
    <source>
        <dbReference type="EnsemblPlants" id="MELO3C019267.2.1"/>
    </source>
</evidence>
<dbReference type="PANTHER" id="PTHR45763:SF61">
    <property type="entry name" value="AB HYDROLASE-1 DOMAIN-CONTAINING PROTEIN"/>
    <property type="match status" value="1"/>
</dbReference>
<dbReference type="PANTHER" id="PTHR45763">
    <property type="entry name" value="HYDROLASE, ALPHA/BETA FOLD FAMILY PROTEIN, EXPRESSED-RELATED"/>
    <property type="match status" value="1"/>
</dbReference>
<feature type="transmembrane region" description="Helical" evidence="1">
    <location>
        <begin position="35"/>
        <end position="54"/>
    </location>
</feature>
<organism evidence="3">
    <name type="scientific">Cucumis melo</name>
    <name type="common">Muskmelon</name>
    <dbReference type="NCBI Taxonomy" id="3656"/>
    <lineage>
        <taxon>Eukaryota</taxon>
        <taxon>Viridiplantae</taxon>
        <taxon>Streptophyta</taxon>
        <taxon>Embryophyta</taxon>
        <taxon>Tracheophyta</taxon>
        <taxon>Spermatophyta</taxon>
        <taxon>Magnoliopsida</taxon>
        <taxon>eudicotyledons</taxon>
        <taxon>Gunneridae</taxon>
        <taxon>Pentapetalae</taxon>
        <taxon>rosids</taxon>
        <taxon>fabids</taxon>
        <taxon>Cucurbitales</taxon>
        <taxon>Cucurbitaceae</taxon>
        <taxon>Benincaseae</taxon>
        <taxon>Cucumis</taxon>
    </lineage>
</organism>
<keyword evidence="1" id="KW-1133">Transmembrane helix</keyword>
<protein>
    <recommendedName>
        <fullName evidence="2">AB hydrolase-1 domain-containing protein</fullName>
    </recommendedName>
</protein>
<sequence length="391" mass="44873">MISDDYQMTIEGYPLLLYFCNIYYVDFLNFREGMYLRIIGVILIGLSAWAFSAIRPPPPKVCGSVGGPPITAPRIKLRDGRHLAYKEHGVPRTVAKYKIIYIHGFSNSRHDAAVGIFPSPGFLEELGVYVVSFDRPGYGESDPHRKRTVKSLALDVEELGDQLGLGPKFYVIGLSMGGQAVWGCLKYIPHRLAGASLLCPVINYWWPSFPANLSKEGFSSQLPEDQWTQRVAHHLPWLTYWWNTQKLFPALSILSGRHEILSSQDLEIIRSSQRPVDQNLAQQSYKHRKKMIDKNEYVKQQGEFESFHLDLMVGFGKWEFDPMLLENIFLKNEGSVHLWHGDDDKLVPVKLQRYIAQKLPWIHYHELPGAGHLFAFTRKMSEEILRSMLLQ</sequence>
<dbReference type="AlphaFoldDB" id="A0A9I9DJ63"/>
<evidence type="ECO:0000259" key="2">
    <source>
        <dbReference type="Pfam" id="PF00561"/>
    </source>
</evidence>
<name>A0A9I9DJ63_CUCME</name>
<evidence type="ECO:0000256" key="1">
    <source>
        <dbReference type="SAM" id="Phobius"/>
    </source>
</evidence>
<proteinExistence type="predicted"/>
<dbReference type="FunFam" id="3.40.50.1820:FF:000270">
    <property type="entry name" value="Alpha/beta-Hydrolases superfamily protein"/>
    <property type="match status" value="1"/>
</dbReference>
<dbReference type="Gramene" id="MELO3C019267.2.1">
    <property type="protein sequence ID" value="MELO3C019267.2.1"/>
    <property type="gene ID" value="MELO3C019267.2"/>
</dbReference>
<reference evidence="3" key="1">
    <citation type="submission" date="2023-03" db="UniProtKB">
        <authorList>
            <consortium name="EnsemblPlants"/>
        </authorList>
    </citation>
    <scope>IDENTIFICATION</scope>
</reference>
<dbReference type="EnsemblPlants" id="MELO3C019267.2.1">
    <property type="protein sequence ID" value="MELO3C019267.2.1"/>
    <property type="gene ID" value="MELO3C019267.2"/>
</dbReference>
<feature type="domain" description="AB hydrolase-1" evidence="2">
    <location>
        <begin position="99"/>
        <end position="377"/>
    </location>
</feature>
<dbReference type="SUPFAM" id="SSF53474">
    <property type="entry name" value="alpha/beta-Hydrolases"/>
    <property type="match status" value="1"/>
</dbReference>
<dbReference type="InterPro" id="IPR000073">
    <property type="entry name" value="AB_hydrolase_1"/>
</dbReference>